<dbReference type="EMBL" id="FQWZ01000003">
    <property type="protein sequence ID" value="SHG81817.1"/>
    <property type="molecule type" value="Genomic_DNA"/>
</dbReference>
<reference evidence="1 2" key="1">
    <citation type="submission" date="2016-11" db="EMBL/GenBank/DDBJ databases">
        <authorList>
            <person name="Jaros S."/>
            <person name="Januszkiewicz K."/>
            <person name="Wedrychowicz H."/>
        </authorList>
    </citation>
    <scope>NUCLEOTIDE SEQUENCE [LARGE SCALE GENOMIC DNA]</scope>
    <source>
        <strain evidence="1 2">CGMCC 1.7049</strain>
    </source>
</reference>
<dbReference type="AlphaFoldDB" id="A0A1M5MX84"/>
<name>A0A1M5MX84_9GAMM</name>
<protein>
    <submittedName>
        <fullName evidence="1">Uncharacterized protein</fullName>
    </submittedName>
</protein>
<organism evidence="1 2">
    <name type="scientific">Hydrocarboniphaga daqingensis</name>
    <dbReference type="NCBI Taxonomy" id="490188"/>
    <lineage>
        <taxon>Bacteria</taxon>
        <taxon>Pseudomonadati</taxon>
        <taxon>Pseudomonadota</taxon>
        <taxon>Gammaproteobacteria</taxon>
        <taxon>Nevskiales</taxon>
        <taxon>Nevskiaceae</taxon>
        <taxon>Hydrocarboniphaga</taxon>
    </lineage>
</organism>
<proteinExistence type="predicted"/>
<evidence type="ECO:0000313" key="1">
    <source>
        <dbReference type="EMBL" id="SHG81817.1"/>
    </source>
</evidence>
<keyword evidence="2" id="KW-1185">Reference proteome</keyword>
<gene>
    <name evidence="1" type="ORF">SAMN04488068_1514</name>
</gene>
<dbReference type="Proteomes" id="UP000199758">
    <property type="component" value="Unassembled WGS sequence"/>
</dbReference>
<dbReference type="STRING" id="490188.SAMN04488068_1514"/>
<accession>A0A1M5MX84</accession>
<evidence type="ECO:0000313" key="2">
    <source>
        <dbReference type="Proteomes" id="UP000199758"/>
    </source>
</evidence>
<dbReference type="RefSeq" id="WP_072896155.1">
    <property type="nucleotide sequence ID" value="NZ_FQWZ01000003.1"/>
</dbReference>
<dbReference type="OrthoDB" id="7868888at2"/>
<sequence length="95" mass="10557">MSAADDARVEALQQEVARLMQRIDELERAAGLGAPTHRHLKRGSVYAQLGLGQVQSSRPIVEGDVLTIYRAENGSLWARPEQEFNDGRFKPLEPS</sequence>